<evidence type="ECO:0000256" key="2">
    <source>
        <dbReference type="ARBA" id="ARBA00012150"/>
    </source>
</evidence>
<evidence type="ECO:0000256" key="3">
    <source>
        <dbReference type="ARBA" id="ARBA00015991"/>
    </source>
</evidence>
<dbReference type="Gene3D" id="3.30.70.100">
    <property type="match status" value="1"/>
</dbReference>
<keyword evidence="5 6" id="KW-0378">Hydrolase</keyword>
<dbReference type="RefSeq" id="WP_382392660.1">
    <property type="nucleotide sequence ID" value="NZ_JBHUNA010000017.1"/>
</dbReference>
<comment type="similarity">
    <text evidence="1 7">Belongs to the acylphosphatase family.</text>
</comment>
<evidence type="ECO:0000256" key="7">
    <source>
        <dbReference type="RuleBase" id="RU004168"/>
    </source>
</evidence>
<feature type="active site" evidence="5">
    <location>
        <position position="17"/>
    </location>
</feature>
<dbReference type="EC" id="3.6.1.7" evidence="2 5"/>
<evidence type="ECO:0000259" key="8">
    <source>
        <dbReference type="PROSITE" id="PS51160"/>
    </source>
</evidence>
<proteinExistence type="inferred from homology"/>
<evidence type="ECO:0000313" key="10">
    <source>
        <dbReference type="Proteomes" id="UP001597502"/>
    </source>
</evidence>
<comment type="catalytic activity">
    <reaction evidence="4 5 6">
        <text>an acyl phosphate + H2O = a carboxylate + phosphate + H(+)</text>
        <dbReference type="Rhea" id="RHEA:14965"/>
        <dbReference type="ChEBI" id="CHEBI:15377"/>
        <dbReference type="ChEBI" id="CHEBI:15378"/>
        <dbReference type="ChEBI" id="CHEBI:29067"/>
        <dbReference type="ChEBI" id="CHEBI:43474"/>
        <dbReference type="ChEBI" id="CHEBI:59918"/>
        <dbReference type="EC" id="3.6.1.7"/>
    </reaction>
</comment>
<dbReference type="EMBL" id="JBHUNA010000017">
    <property type="protein sequence ID" value="MFD2760805.1"/>
    <property type="molecule type" value="Genomic_DNA"/>
</dbReference>
<evidence type="ECO:0000256" key="6">
    <source>
        <dbReference type="RuleBase" id="RU000553"/>
    </source>
</evidence>
<evidence type="ECO:0000256" key="4">
    <source>
        <dbReference type="ARBA" id="ARBA00047645"/>
    </source>
</evidence>
<evidence type="ECO:0000256" key="5">
    <source>
        <dbReference type="PROSITE-ProRule" id="PRU00520"/>
    </source>
</evidence>
<dbReference type="InterPro" id="IPR017968">
    <property type="entry name" value="Acylphosphatase_CS"/>
</dbReference>
<gene>
    <name evidence="9" type="ORF">ACFSUO_07475</name>
</gene>
<dbReference type="PROSITE" id="PS00150">
    <property type="entry name" value="ACYLPHOSPHATASE_1"/>
    <property type="match status" value="1"/>
</dbReference>
<reference evidence="10" key="1">
    <citation type="journal article" date="2019" name="Int. J. Syst. Evol. Microbiol.">
        <title>The Global Catalogue of Microorganisms (GCM) 10K type strain sequencing project: providing services to taxonomists for standard genome sequencing and annotation.</title>
        <authorList>
            <consortium name="The Broad Institute Genomics Platform"/>
            <consortium name="The Broad Institute Genome Sequencing Center for Infectious Disease"/>
            <person name="Wu L."/>
            <person name="Ma J."/>
        </authorList>
    </citation>
    <scope>NUCLEOTIDE SEQUENCE [LARGE SCALE GENOMIC DNA]</scope>
    <source>
        <strain evidence="10">TISTR 1535</strain>
    </source>
</reference>
<organism evidence="9 10">
    <name type="scientific">Lentibacillus juripiscarius</name>
    <dbReference type="NCBI Taxonomy" id="257446"/>
    <lineage>
        <taxon>Bacteria</taxon>
        <taxon>Bacillati</taxon>
        <taxon>Bacillota</taxon>
        <taxon>Bacilli</taxon>
        <taxon>Bacillales</taxon>
        <taxon>Bacillaceae</taxon>
        <taxon>Lentibacillus</taxon>
    </lineage>
</organism>
<evidence type="ECO:0000256" key="1">
    <source>
        <dbReference type="ARBA" id="ARBA00005614"/>
    </source>
</evidence>
<dbReference type="Proteomes" id="UP001597502">
    <property type="component" value="Unassembled WGS sequence"/>
</dbReference>
<evidence type="ECO:0000313" key="9">
    <source>
        <dbReference type="EMBL" id="MFD2760805.1"/>
    </source>
</evidence>
<feature type="domain" description="Acylphosphatase-like" evidence="8">
    <location>
        <begin position="2"/>
        <end position="89"/>
    </location>
</feature>
<dbReference type="Pfam" id="PF00708">
    <property type="entry name" value="Acylphosphatase"/>
    <property type="match status" value="1"/>
</dbReference>
<dbReference type="PRINTS" id="PR00112">
    <property type="entry name" value="ACYLPHPHTASE"/>
</dbReference>
<feature type="active site" evidence="5">
    <location>
        <position position="35"/>
    </location>
</feature>
<dbReference type="PANTHER" id="PTHR47268:SF4">
    <property type="entry name" value="ACYLPHOSPHATASE"/>
    <property type="match status" value="1"/>
</dbReference>
<name>A0ABW5V5Q1_9BACI</name>
<dbReference type="InterPro" id="IPR001792">
    <property type="entry name" value="Acylphosphatase-like_dom"/>
</dbReference>
<keyword evidence="10" id="KW-1185">Reference proteome</keyword>
<comment type="caution">
    <text evidence="9">The sequence shown here is derived from an EMBL/GenBank/DDBJ whole genome shotgun (WGS) entry which is preliminary data.</text>
</comment>
<sequence length="89" mass="10120">MLAHVIVSGRVQGVGFRFSAQQQARRHHLNGWVQNKANGTVELEVEGDEEQVHTFLQALKKGFSPFIHVDNMEVDLDQKDKGFKDFSIK</sequence>
<protein>
    <recommendedName>
        <fullName evidence="3 5">Acylphosphatase</fullName>
        <ecNumber evidence="2 5">3.6.1.7</ecNumber>
    </recommendedName>
</protein>
<dbReference type="InterPro" id="IPR020456">
    <property type="entry name" value="Acylphosphatase"/>
</dbReference>
<dbReference type="SUPFAM" id="SSF54975">
    <property type="entry name" value="Acylphosphatase/BLUF domain-like"/>
    <property type="match status" value="1"/>
</dbReference>
<dbReference type="InterPro" id="IPR036046">
    <property type="entry name" value="Acylphosphatase-like_dom_sf"/>
</dbReference>
<accession>A0ABW5V5Q1</accession>
<dbReference type="PROSITE" id="PS00151">
    <property type="entry name" value="ACYLPHOSPHATASE_2"/>
    <property type="match status" value="1"/>
</dbReference>
<dbReference type="PROSITE" id="PS51160">
    <property type="entry name" value="ACYLPHOSPHATASE_3"/>
    <property type="match status" value="1"/>
</dbReference>
<dbReference type="PANTHER" id="PTHR47268">
    <property type="entry name" value="ACYLPHOSPHATASE"/>
    <property type="match status" value="1"/>
</dbReference>